<dbReference type="EMBL" id="JACHNH010000001">
    <property type="protein sequence ID" value="MBB4763000.1"/>
    <property type="molecule type" value="Genomic_DNA"/>
</dbReference>
<keyword evidence="2" id="KW-0812">Transmembrane</keyword>
<evidence type="ECO:0000256" key="1">
    <source>
        <dbReference type="SAM" id="MobiDB-lite"/>
    </source>
</evidence>
<reference evidence="3 4" key="1">
    <citation type="submission" date="2020-08" db="EMBL/GenBank/DDBJ databases">
        <title>Sequencing the genomes of 1000 actinobacteria strains.</title>
        <authorList>
            <person name="Klenk H.-P."/>
        </authorList>
    </citation>
    <scope>NUCLEOTIDE SEQUENCE [LARGE SCALE GENOMIC DNA]</scope>
    <source>
        <strain evidence="3 4">DSM 43149</strain>
    </source>
</reference>
<evidence type="ECO:0000313" key="4">
    <source>
        <dbReference type="Proteomes" id="UP000578112"/>
    </source>
</evidence>
<dbReference type="RefSeq" id="WP_184994368.1">
    <property type="nucleotide sequence ID" value="NZ_BOMK01000042.1"/>
</dbReference>
<evidence type="ECO:0000313" key="3">
    <source>
        <dbReference type="EMBL" id="MBB4763000.1"/>
    </source>
</evidence>
<sequence>MERQRKATMSRTAFTTGVIGFLLVGAAFLIVAVLVLSGTVTVAQRVVFGLVAIALGGAAVAAAALQLKQGRTGTRPAPADTRTENGPGAAGFGIGEPDDARFHGPGQHPGVGEF</sequence>
<dbReference type="Proteomes" id="UP000578112">
    <property type="component" value="Unassembled WGS sequence"/>
</dbReference>
<dbReference type="AlphaFoldDB" id="A0A7W7HYA3"/>
<name>A0A7W7HYA3_9ACTN</name>
<keyword evidence="2" id="KW-0472">Membrane</keyword>
<protein>
    <submittedName>
        <fullName evidence="3">Uncharacterized protein</fullName>
    </submittedName>
</protein>
<feature type="transmembrane region" description="Helical" evidence="2">
    <location>
        <begin position="12"/>
        <end position="36"/>
    </location>
</feature>
<comment type="caution">
    <text evidence="3">The sequence shown here is derived from an EMBL/GenBank/DDBJ whole genome shotgun (WGS) entry which is preliminary data.</text>
</comment>
<gene>
    <name evidence="3" type="ORF">BJ971_003556</name>
</gene>
<evidence type="ECO:0000256" key="2">
    <source>
        <dbReference type="SAM" id="Phobius"/>
    </source>
</evidence>
<accession>A0A7W7HYA3</accession>
<proteinExistence type="predicted"/>
<keyword evidence="4" id="KW-1185">Reference proteome</keyword>
<feature type="transmembrane region" description="Helical" evidence="2">
    <location>
        <begin position="42"/>
        <end position="65"/>
    </location>
</feature>
<feature type="region of interest" description="Disordered" evidence="1">
    <location>
        <begin position="71"/>
        <end position="114"/>
    </location>
</feature>
<organism evidence="3 4">
    <name type="scientific">Actinoplanes digitatis</name>
    <dbReference type="NCBI Taxonomy" id="1868"/>
    <lineage>
        <taxon>Bacteria</taxon>
        <taxon>Bacillati</taxon>
        <taxon>Actinomycetota</taxon>
        <taxon>Actinomycetes</taxon>
        <taxon>Micromonosporales</taxon>
        <taxon>Micromonosporaceae</taxon>
        <taxon>Actinoplanes</taxon>
    </lineage>
</organism>
<keyword evidence="2" id="KW-1133">Transmembrane helix</keyword>